<dbReference type="Proteomes" id="UP000245609">
    <property type="component" value="Unassembled WGS sequence"/>
</dbReference>
<feature type="compositionally biased region" description="Polar residues" evidence="1">
    <location>
        <begin position="382"/>
        <end position="394"/>
    </location>
</feature>
<proteinExistence type="predicted"/>
<keyword evidence="3" id="KW-1185">Reference proteome</keyword>
<evidence type="ECO:0000256" key="1">
    <source>
        <dbReference type="SAM" id="MobiDB-lite"/>
    </source>
</evidence>
<dbReference type="InterPro" id="IPR013922">
    <property type="entry name" value="Cyclin_PHO80-like"/>
</dbReference>
<protein>
    <recommendedName>
        <fullName evidence="4">Cyclin N-terminal domain-containing protein</fullName>
    </recommendedName>
</protein>
<feature type="region of interest" description="Disordered" evidence="1">
    <location>
        <begin position="369"/>
        <end position="395"/>
    </location>
</feature>
<organism evidence="2 3">
    <name type="scientific">Smittium megazygosporum</name>
    <dbReference type="NCBI Taxonomy" id="133381"/>
    <lineage>
        <taxon>Eukaryota</taxon>
        <taxon>Fungi</taxon>
        <taxon>Fungi incertae sedis</taxon>
        <taxon>Zoopagomycota</taxon>
        <taxon>Kickxellomycotina</taxon>
        <taxon>Harpellomycetes</taxon>
        <taxon>Harpellales</taxon>
        <taxon>Legeriomycetaceae</taxon>
        <taxon>Smittium</taxon>
    </lineage>
</organism>
<dbReference type="InterPro" id="IPR036915">
    <property type="entry name" value="Cyclin-like_sf"/>
</dbReference>
<evidence type="ECO:0000313" key="2">
    <source>
        <dbReference type="EMBL" id="PVV02581.1"/>
    </source>
</evidence>
<feature type="region of interest" description="Disordered" evidence="1">
    <location>
        <begin position="469"/>
        <end position="489"/>
    </location>
</feature>
<dbReference type="GO" id="GO:0005634">
    <property type="term" value="C:nucleus"/>
    <property type="evidence" value="ECO:0007669"/>
    <property type="project" value="TreeGrafter"/>
</dbReference>
<dbReference type="EMBL" id="MBFS01000405">
    <property type="protein sequence ID" value="PVV02581.1"/>
    <property type="molecule type" value="Genomic_DNA"/>
</dbReference>
<dbReference type="Pfam" id="PF08613">
    <property type="entry name" value="Cyclin"/>
    <property type="match status" value="1"/>
</dbReference>
<gene>
    <name evidence="2" type="ORF">BB560_002962</name>
</gene>
<accession>A0A2T9ZDC2</accession>
<dbReference type="Gene3D" id="1.10.472.10">
    <property type="entry name" value="Cyclin-like"/>
    <property type="match status" value="1"/>
</dbReference>
<dbReference type="GO" id="GO:0000307">
    <property type="term" value="C:cyclin-dependent protein kinase holoenzyme complex"/>
    <property type="evidence" value="ECO:0007669"/>
    <property type="project" value="TreeGrafter"/>
</dbReference>
<feature type="region of interest" description="Disordered" evidence="1">
    <location>
        <begin position="542"/>
        <end position="586"/>
    </location>
</feature>
<comment type="caution">
    <text evidence="2">The sequence shown here is derived from an EMBL/GenBank/DDBJ whole genome shotgun (WGS) entry which is preliminary data.</text>
</comment>
<reference evidence="2 3" key="1">
    <citation type="journal article" date="2018" name="MBio">
        <title>Comparative Genomics Reveals the Core Gene Toolbox for the Fungus-Insect Symbiosis.</title>
        <authorList>
            <person name="Wang Y."/>
            <person name="Stata M."/>
            <person name="Wang W."/>
            <person name="Stajich J.E."/>
            <person name="White M.M."/>
            <person name="Moncalvo J.M."/>
        </authorList>
    </citation>
    <scope>NUCLEOTIDE SEQUENCE [LARGE SCALE GENOMIC DNA]</scope>
    <source>
        <strain evidence="2 3">SC-DP-2</strain>
    </source>
</reference>
<dbReference type="PANTHER" id="PTHR15615">
    <property type="match status" value="1"/>
</dbReference>
<evidence type="ECO:0008006" key="4">
    <source>
        <dbReference type="Google" id="ProtNLM"/>
    </source>
</evidence>
<name>A0A2T9ZDC2_9FUNG</name>
<sequence length="586" mass="66898">MFLNIENDFYAQKNLDVKKLSIFSISLDLQAELVSTVIASFFNSSYLQNAEYFSRFKKYCHNTISSTQVSTSVVILSLIYFKRLCTSSSFVNGFSKLNSEFTIFSVALMLASKYLDDNTYSTQAWAKISLIQMPDFITMQLAFLESINHKLYVSPSEFYSWSSRFDLLLFSSIVSTQQQGLVDLNILKDTSLYSSNHLNKALPSQDFFPDSNFSQAELRVDPPHVTDLSHSNMLVDSPCLFKNSDIEKLPPPLTFESVNYPVPQPSQIVPSVNFSDPIHPNFYSNKLSTEECHTAKKYKNIFSQPCPIVNNYEPSFYHDLSLKSQQTSQEILADRFSIENHGHLNTIPQKYQSPNYNDSSDFIFENGNSFVPMPNRPKRRGASNSETYYASNKGSKPPLYSNLSFLNNSQVDPRNNSRHTSTFNPEKNTYSLTKQSKISSIIDFYNQNNDISLPNLTNQTPLKFKSRKVSLNSNYPPPPSLESHQNYNNSLNRPQDYLLGSTLQIPLQNAQSNFKNTAPFNELNQPPFSCGEITFSNHPEQFQKHKFSSPRLPWNPHPSDSKPEWNSIPSFPPQPLAAVSHERYYQ</sequence>
<dbReference type="GO" id="GO:0019901">
    <property type="term" value="F:protein kinase binding"/>
    <property type="evidence" value="ECO:0007669"/>
    <property type="project" value="InterPro"/>
</dbReference>
<dbReference type="GO" id="GO:0016538">
    <property type="term" value="F:cyclin-dependent protein serine/threonine kinase regulator activity"/>
    <property type="evidence" value="ECO:0007669"/>
    <property type="project" value="TreeGrafter"/>
</dbReference>
<evidence type="ECO:0000313" key="3">
    <source>
        <dbReference type="Proteomes" id="UP000245609"/>
    </source>
</evidence>
<dbReference type="CDD" id="cd20557">
    <property type="entry name" value="CYCLIN_ScPCL1-like"/>
    <property type="match status" value="1"/>
</dbReference>
<dbReference type="STRING" id="133381.A0A2T9ZDC2"/>
<dbReference type="AlphaFoldDB" id="A0A2T9ZDC2"/>
<dbReference type="PANTHER" id="PTHR15615:SF27">
    <property type="entry name" value="PHO85 CYCLIN CLG1"/>
    <property type="match status" value="1"/>
</dbReference>
<dbReference type="OrthoDB" id="244495at2759"/>
<dbReference type="SUPFAM" id="SSF47954">
    <property type="entry name" value="Cyclin-like"/>
    <property type="match status" value="1"/>
</dbReference>